<dbReference type="EMBL" id="PCVL01000057">
    <property type="protein sequence ID" value="PIQ72272.1"/>
    <property type="molecule type" value="Genomic_DNA"/>
</dbReference>
<sequence>MKDKKLADRIKAVLSLNAGHEYSKIASILLLDEVTLSRYVEKFRTKRIDGLLEFRYSGG</sequence>
<comment type="caution">
    <text evidence="1">The sequence shown here is derived from an EMBL/GenBank/DDBJ whole genome shotgun (WGS) entry which is preliminary data.</text>
</comment>
<organism evidence="1 2">
    <name type="scientific">Candidatus Roizmanbacteria bacterium CG11_big_fil_rev_8_21_14_0_20_35_14</name>
    <dbReference type="NCBI Taxonomy" id="1974855"/>
    <lineage>
        <taxon>Bacteria</taxon>
        <taxon>Candidatus Roizmaniibacteriota</taxon>
    </lineage>
</organism>
<protein>
    <recommendedName>
        <fullName evidence="3">IS630 family transposase</fullName>
    </recommendedName>
</protein>
<proteinExistence type="predicted"/>
<evidence type="ECO:0000313" key="2">
    <source>
        <dbReference type="Proteomes" id="UP000229570"/>
    </source>
</evidence>
<evidence type="ECO:0000313" key="1">
    <source>
        <dbReference type="EMBL" id="PIQ72272.1"/>
    </source>
</evidence>
<dbReference type="Proteomes" id="UP000229570">
    <property type="component" value="Unassembled WGS sequence"/>
</dbReference>
<accession>A0A2H0KLZ1</accession>
<name>A0A2H0KLZ1_9BACT</name>
<gene>
    <name evidence="1" type="ORF">COV86_03920</name>
</gene>
<evidence type="ECO:0008006" key="3">
    <source>
        <dbReference type="Google" id="ProtNLM"/>
    </source>
</evidence>
<dbReference type="AlphaFoldDB" id="A0A2H0KLZ1"/>
<dbReference type="Pfam" id="PF13551">
    <property type="entry name" value="HTH_29"/>
    <property type="match status" value="1"/>
</dbReference>
<reference evidence="1 2" key="1">
    <citation type="submission" date="2017-09" db="EMBL/GenBank/DDBJ databases">
        <title>Depth-based differentiation of microbial function through sediment-hosted aquifers and enrichment of novel symbionts in the deep terrestrial subsurface.</title>
        <authorList>
            <person name="Probst A.J."/>
            <person name="Ladd B."/>
            <person name="Jarett J.K."/>
            <person name="Geller-Mcgrath D.E."/>
            <person name="Sieber C.M."/>
            <person name="Emerson J.B."/>
            <person name="Anantharaman K."/>
            <person name="Thomas B.C."/>
            <person name="Malmstrom R."/>
            <person name="Stieglmeier M."/>
            <person name="Klingl A."/>
            <person name="Woyke T."/>
            <person name="Ryan C.M."/>
            <person name="Banfield J.F."/>
        </authorList>
    </citation>
    <scope>NUCLEOTIDE SEQUENCE [LARGE SCALE GENOMIC DNA]</scope>
    <source>
        <strain evidence="1">CG11_big_fil_rev_8_21_14_0_20_35_14</strain>
    </source>
</reference>